<dbReference type="InterPro" id="IPR036393">
    <property type="entry name" value="AceGlu_kinase-like_sf"/>
</dbReference>
<dbReference type="InterPro" id="IPR019797">
    <property type="entry name" value="Glutamate_5-kinase_CS"/>
</dbReference>
<dbReference type="InterPro" id="IPR011529">
    <property type="entry name" value="Glu_5kinase"/>
</dbReference>
<evidence type="ECO:0000313" key="11">
    <source>
        <dbReference type="Proteomes" id="UP000324781"/>
    </source>
</evidence>
<dbReference type="Gene3D" id="3.40.1160.10">
    <property type="entry name" value="Acetylglutamate kinase-like"/>
    <property type="match status" value="1"/>
</dbReference>
<evidence type="ECO:0000256" key="1">
    <source>
        <dbReference type="ARBA" id="ARBA00022490"/>
    </source>
</evidence>
<dbReference type="UniPathway" id="UPA00098">
    <property type="reaction ID" value="UER00359"/>
</dbReference>
<keyword evidence="7 8" id="KW-0067">ATP-binding</keyword>
<comment type="function">
    <text evidence="8">Catalyzes the transfer of a phosphate group to glutamate to form L-glutamate 5-phosphate.</text>
</comment>
<dbReference type="EC" id="2.7.2.11" evidence="8"/>
<evidence type="ECO:0000313" key="10">
    <source>
        <dbReference type="EMBL" id="SHJ29838.1"/>
    </source>
</evidence>
<dbReference type="PIRSF" id="PIRSF000729">
    <property type="entry name" value="GK"/>
    <property type="match status" value="1"/>
</dbReference>
<dbReference type="AlphaFoldDB" id="A0A1M6I5Y0"/>
<comment type="subcellular location">
    <subcellularLocation>
        <location evidence="8">Cytoplasm</location>
    </subcellularLocation>
</comment>
<accession>A0A1M6I5Y0</accession>
<keyword evidence="4 8" id="KW-0808">Transferase</keyword>
<evidence type="ECO:0000256" key="5">
    <source>
        <dbReference type="ARBA" id="ARBA00022741"/>
    </source>
</evidence>
<feature type="domain" description="Aspartate/glutamate/uridylate kinase" evidence="9">
    <location>
        <begin position="11"/>
        <end position="245"/>
    </location>
</feature>
<feature type="binding site" evidence="8">
    <location>
        <begin position="179"/>
        <end position="180"/>
    </location>
    <ligand>
        <name>ATP</name>
        <dbReference type="ChEBI" id="CHEBI:30616"/>
    </ligand>
</feature>
<dbReference type="GO" id="GO:0004349">
    <property type="term" value="F:glutamate 5-kinase activity"/>
    <property type="evidence" value="ECO:0007669"/>
    <property type="project" value="UniProtKB-UniRule"/>
</dbReference>
<dbReference type="FunFam" id="3.40.1160.10:FF:000018">
    <property type="entry name" value="Glutamate 5-kinase"/>
    <property type="match status" value="1"/>
</dbReference>
<evidence type="ECO:0000256" key="8">
    <source>
        <dbReference type="HAMAP-Rule" id="MF_00456"/>
    </source>
</evidence>
<keyword evidence="6 8" id="KW-0418">Kinase</keyword>
<dbReference type="SUPFAM" id="SSF53633">
    <property type="entry name" value="Carbamate kinase-like"/>
    <property type="match status" value="1"/>
</dbReference>
<dbReference type="PANTHER" id="PTHR43654">
    <property type="entry name" value="GLUTAMATE 5-KINASE"/>
    <property type="match status" value="1"/>
</dbReference>
<dbReference type="GO" id="GO:0005829">
    <property type="term" value="C:cytosol"/>
    <property type="evidence" value="ECO:0007669"/>
    <property type="project" value="TreeGrafter"/>
</dbReference>
<comment type="similarity">
    <text evidence="8">Belongs to the glutamate 5-kinase family.</text>
</comment>
<dbReference type="EMBL" id="FQZP01000039">
    <property type="protein sequence ID" value="SHJ29838.1"/>
    <property type="molecule type" value="Genomic_DNA"/>
</dbReference>
<evidence type="ECO:0000256" key="2">
    <source>
        <dbReference type="ARBA" id="ARBA00022605"/>
    </source>
</evidence>
<evidence type="ECO:0000256" key="7">
    <source>
        <dbReference type="ARBA" id="ARBA00022840"/>
    </source>
</evidence>
<dbReference type="Proteomes" id="UP000324781">
    <property type="component" value="Unassembled WGS sequence"/>
</dbReference>
<evidence type="ECO:0000256" key="6">
    <source>
        <dbReference type="ARBA" id="ARBA00022777"/>
    </source>
</evidence>
<keyword evidence="2 8" id="KW-0028">Amino-acid biosynthesis</keyword>
<dbReference type="Pfam" id="PF00696">
    <property type="entry name" value="AA_kinase"/>
    <property type="match status" value="1"/>
</dbReference>
<dbReference type="InterPro" id="IPR001057">
    <property type="entry name" value="Glu/AcGlu_kinase"/>
</dbReference>
<dbReference type="PRINTS" id="PR00474">
    <property type="entry name" value="GLU5KINASE"/>
</dbReference>
<dbReference type="InterPro" id="IPR001048">
    <property type="entry name" value="Asp/Glu/Uridylate_kinase"/>
</dbReference>
<evidence type="ECO:0000259" key="9">
    <source>
        <dbReference type="Pfam" id="PF00696"/>
    </source>
</evidence>
<dbReference type="GO" id="GO:0005524">
    <property type="term" value="F:ATP binding"/>
    <property type="evidence" value="ECO:0007669"/>
    <property type="project" value="UniProtKB-KW"/>
</dbReference>
<reference evidence="10 11" key="1">
    <citation type="submission" date="2016-11" db="EMBL/GenBank/DDBJ databases">
        <authorList>
            <person name="Varghese N."/>
            <person name="Submissions S."/>
        </authorList>
    </citation>
    <scope>NUCLEOTIDE SEQUENCE [LARGE SCALE GENOMIC DNA]</scope>
    <source>
        <strain evidence="10 11">DSM 19027</strain>
    </source>
</reference>
<keyword evidence="1 8" id="KW-0963">Cytoplasm</keyword>
<organism evidence="10 11">
    <name type="scientific">Thermoclostridium caenicola</name>
    <dbReference type="NCBI Taxonomy" id="659425"/>
    <lineage>
        <taxon>Bacteria</taxon>
        <taxon>Bacillati</taxon>
        <taxon>Bacillota</taxon>
        <taxon>Clostridia</taxon>
        <taxon>Eubacteriales</taxon>
        <taxon>Oscillospiraceae</taxon>
        <taxon>Thermoclostridium</taxon>
    </lineage>
</organism>
<dbReference type="CDD" id="cd04242">
    <property type="entry name" value="AAK_G5K_ProB"/>
    <property type="match status" value="1"/>
</dbReference>
<comment type="catalytic activity">
    <reaction evidence="8">
        <text>L-glutamate + ATP = L-glutamyl 5-phosphate + ADP</text>
        <dbReference type="Rhea" id="RHEA:14877"/>
        <dbReference type="ChEBI" id="CHEBI:29985"/>
        <dbReference type="ChEBI" id="CHEBI:30616"/>
        <dbReference type="ChEBI" id="CHEBI:58274"/>
        <dbReference type="ChEBI" id="CHEBI:456216"/>
        <dbReference type="EC" id="2.7.2.11"/>
    </reaction>
</comment>
<gene>
    <name evidence="8" type="primary">proB</name>
    <name evidence="10" type="ORF">SAMN05444373_10393</name>
</gene>
<dbReference type="RefSeq" id="WP_149679143.1">
    <property type="nucleotide sequence ID" value="NZ_DAONMB010000065.1"/>
</dbReference>
<dbReference type="HAMAP" id="MF_00456">
    <property type="entry name" value="ProB"/>
    <property type="match status" value="1"/>
</dbReference>
<comment type="pathway">
    <text evidence="8">Amino-acid biosynthesis; L-proline biosynthesis; L-glutamate 5-semialdehyde from L-glutamate: step 1/2.</text>
</comment>
<dbReference type="InterPro" id="IPR041739">
    <property type="entry name" value="G5K_ProB"/>
</dbReference>
<dbReference type="PANTHER" id="PTHR43654:SF3">
    <property type="entry name" value="GLUTAMATE 5-KINASE"/>
    <property type="match status" value="1"/>
</dbReference>
<feature type="binding site" evidence="8">
    <location>
        <position position="56"/>
    </location>
    <ligand>
        <name>substrate</name>
    </ligand>
</feature>
<dbReference type="PROSITE" id="PS00902">
    <property type="entry name" value="GLUTAMATE_5_KINASE"/>
    <property type="match status" value="1"/>
</dbReference>
<dbReference type="InterPro" id="IPR005715">
    <property type="entry name" value="Glu_5kinase/COase_Synthase"/>
</dbReference>
<dbReference type="GO" id="GO:0055129">
    <property type="term" value="P:L-proline biosynthetic process"/>
    <property type="evidence" value="ECO:0007669"/>
    <property type="project" value="UniProtKB-UniRule"/>
</dbReference>
<sequence>MQHREILKSAKRIVIKVGTSTLTHENGKMNLIRMDRLAMTIAELMNENKEVILVSSGAIGVGMGKFNLRKRPDVMGMKQALAAVGQCELMNIYSRLFAAYNHTVAQVLLTKTDLDDDVKRLNVMNTFNSLMEFGVLPIVNENDTVSVDEIQHLNMFGDNDTLSAVVAKLVSADLLIILSDVDGLYDKNPGKSKECRLISIVENIDDTVLSYAGGKGTSRGTGGMITKLSAAKIATEAGVNMVIANGANPVVILDILKGEDIGTLFLRKEKKQDDAAAV</sequence>
<keyword evidence="5 8" id="KW-0547">Nucleotide-binding</keyword>
<protein>
    <recommendedName>
        <fullName evidence="8">Glutamate 5-kinase</fullName>
        <ecNumber evidence="8">2.7.2.11</ecNumber>
    </recommendedName>
    <alternativeName>
        <fullName evidence="8">Gamma-glutamyl kinase</fullName>
        <shortName evidence="8">GK</shortName>
    </alternativeName>
</protein>
<keyword evidence="11" id="KW-1185">Reference proteome</keyword>
<feature type="binding site" evidence="8">
    <location>
        <begin position="221"/>
        <end position="227"/>
    </location>
    <ligand>
        <name>ATP</name>
        <dbReference type="ChEBI" id="CHEBI:30616"/>
    </ligand>
</feature>
<dbReference type="NCBIfam" id="TIGR01027">
    <property type="entry name" value="proB"/>
    <property type="match status" value="1"/>
</dbReference>
<evidence type="ECO:0000256" key="3">
    <source>
        <dbReference type="ARBA" id="ARBA00022650"/>
    </source>
</evidence>
<feature type="binding site" evidence="8">
    <location>
        <position position="159"/>
    </location>
    <ligand>
        <name>substrate</name>
    </ligand>
</feature>
<dbReference type="OrthoDB" id="9804434at2"/>
<proteinExistence type="inferred from homology"/>
<name>A0A1M6I5Y0_9FIRM</name>
<feature type="binding site" evidence="8">
    <location>
        <position position="143"/>
    </location>
    <ligand>
        <name>substrate</name>
    </ligand>
</feature>
<keyword evidence="3 8" id="KW-0641">Proline biosynthesis</keyword>
<evidence type="ECO:0000256" key="4">
    <source>
        <dbReference type="ARBA" id="ARBA00022679"/>
    </source>
</evidence>
<feature type="binding site" evidence="8">
    <location>
        <position position="16"/>
    </location>
    <ligand>
        <name>ATP</name>
        <dbReference type="ChEBI" id="CHEBI:30616"/>
    </ligand>
</feature>